<dbReference type="PANTHER" id="PTHR31965">
    <property type="entry name" value="TRANSMEMBRANE PROTEIN 42"/>
    <property type="match status" value="1"/>
</dbReference>
<keyword evidence="3" id="KW-1185">Reference proteome</keyword>
<dbReference type="SUPFAM" id="SSF103481">
    <property type="entry name" value="Multidrug resistance efflux transporter EmrE"/>
    <property type="match status" value="1"/>
</dbReference>
<feature type="transmembrane region" description="Helical" evidence="1">
    <location>
        <begin position="178"/>
        <end position="198"/>
    </location>
</feature>
<dbReference type="Proteomes" id="UP000694551">
    <property type="component" value="Unplaced"/>
</dbReference>
<dbReference type="InterPro" id="IPR039632">
    <property type="entry name" value="TMEM42"/>
</dbReference>
<accession>A0A8D0EGD7</accession>
<evidence type="ECO:0008006" key="4">
    <source>
        <dbReference type="Google" id="ProtNLM"/>
    </source>
</evidence>
<evidence type="ECO:0000256" key="1">
    <source>
        <dbReference type="SAM" id="Phobius"/>
    </source>
</evidence>
<protein>
    <recommendedName>
        <fullName evidence="4">Transmembrane protein 42</fullName>
    </recommendedName>
</protein>
<feature type="transmembrane region" description="Helical" evidence="1">
    <location>
        <begin position="151"/>
        <end position="172"/>
    </location>
</feature>
<keyword evidence="1" id="KW-0812">Transmembrane</keyword>
<sequence>MGVGEHQWFGFLPRFTTDVVLDHTQHICVWCLSLAGLNWTLFHTSSEDSWQDMPGSRSFQGCFLASVSFCDLIHSSPCNTSCNSASEAHSWVLLQSAHELVRVGEWSVKIPFILQLPVLLRIGCVGLVFACNAVMWTVFAKALRLSSSSASASVTMTASNFISSAVLGKLLFGETWTPLWWVGLAAMLCGLVLLHTAAPRLAQLPAEKKEA</sequence>
<proteinExistence type="predicted"/>
<dbReference type="Ensembl" id="ENSSOCT00000000315.1">
    <property type="protein sequence ID" value="ENSSOCP00000000306.1"/>
    <property type="gene ID" value="ENSSOCG00000000244.1"/>
</dbReference>
<dbReference type="PANTHER" id="PTHR31965:SF1">
    <property type="entry name" value="TRANSMEMBRANE PROTEIN 42"/>
    <property type="match status" value="1"/>
</dbReference>
<keyword evidence="1" id="KW-0472">Membrane</keyword>
<evidence type="ECO:0000313" key="2">
    <source>
        <dbReference type="Ensembl" id="ENSSOCP00000000306.1"/>
    </source>
</evidence>
<name>A0A8D0EGD7_STROC</name>
<keyword evidence="1" id="KW-1133">Transmembrane helix</keyword>
<evidence type="ECO:0000313" key="3">
    <source>
        <dbReference type="Proteomes" id="UP000694551"/>
    </source>
</evidence>
<feature type="transmembrane region" description="Helical" evidence="1">
    <location>
        <begin position="118"/>
        <end position="139"/>
    </location>
</feature>
<reference evidence="2" key="1">
    <citation type="submission" date="2025-08" db="UniProtKB">
        <authorList>
            <consortium name="Ensembl"/>
        </authorList>
    </citation>
    <scope>IDENTIFICATION</scope>
</reference>
<dbReference type="Gene3D" id="1.10.3730.20">
    <property type="match status" value="1"/>
</dbReference>
<reference evidence="2" key="2">
    <citation type="submission" date="2025-09" db="UniProtKB">
        <authorList>
            <consortium name="Ensembl"/>
        </authorList>
    </citation>
    <scope>IDENTIFICATION</scope>
</reference>
<dbReference type="AlphaFoldDB" id="A0A8D0EGD7"/>
<organism evidence="2 3">
    <name type="scientific">Strix occidentalis caurina</name>
    <name type="common">northern spotted owl</name>
    <dbReference type="NCBI Taxonomy" id="311401"/>
    <lineage>
        <taxon>Eukaryota</taxon>
        <taxon>Metazoa</taxon>
        <taxon>Chordata</taxon>
        <taxon>Craniata</taxon>
        <taxon>Vertebrata</taxon>
        <taxon>Euteleostomi</taxon>
        <taxon>Archelosauria</taxon>
        <taxon>Archosauria</taxon>
        <taxon>Dinosauria</taxon>
        <taxon>Saurischia</taxon>
        <taxon>Theropoda</taxon>
        <taxon>Coelurosauria</taxon>
        <taxon>Aves</taxon>
        <taxon>Neognathae</taxon>
        <taxon>Neoaves</taxon>
        <taxon>Telluraves</taxon>
        <taxon>Strigiformes</taxon>
        <taxon>Strigidae</taxon>
        <taxon>Strix</taxon>
    </lineage>
</organism>
<dbReference type="InterPro" id="IPR037185">
    <property type="entry name" value="EmrE-like"/>
</dbReference>